<keyword evidence="3" id="KW-1185">Reference proteome</keyword>
<dbReference type="Proteomes" id="UP001595711">
    <property type="component" value="Unassembled WGS sequence"/>
</dbReference>
<name>A0ABV7VIV4_9PROT</name>
<reference evidence="3" key="1">
    <citation type="journal article" date="2019" name="Int. J. Syst. Evol. Microbiol.">
        <title>The Global Catalogue of Microorganisms (GCM) 10K type strain sequencing project: providing services to taxonomists for standard genome sequencing and annotation.</title>
        <authorList>
            <consortium name="The Broad Institute Genomics Platform"/>
            <consortium name="The Broad Institute Genome Sequencing Center for Infectious Disease"/>
            <person name="Wu L."/>
            <person name="Ma J."/>
        </authorList>
    </citation>
    <scope>NUCLEOTIDE SEQUENCE [LARGE SCALE GENOMIC DNA]</scope>
    <source>
        <strain evidence="3">KCTC 42182</strain>
    </source>
</reference>
<protein>
    <submittedName>
        <fullName evidence="2">Uncharacterized protein</fullName>
    </submittedName>
</protein>
<evidence type="ECO:0000313" key="3">
    <source>
        <dbReference type="Proteomes" id="UP001595711"/>
    </source>
</evidence>
<feature type="compositionally biased region" description="Low complexity" evidence="1">
    <location>
        <begin position="55"/>
        <end position="64"/>
    </location>
</feature>
<evidence type="ECO:0000313" key="2">
    <source>
        <dbReference type="EMBL" id="MFC3676093.1"/>
    </source>
</evidence>
<proteinExistence type="predicted"/>
<evidence type="ECO:0000256" key="1">
    <source>
        <dbReference type="SAM" id="MobiDB-lite"/>
    </source>
</evidence>
<dbReference type="RefSeq" id="WP_379726058.1">
    <property type="nucleotide sequence ID" value="NZ_JBHRYJ010000002.1"/>
</dbReference>
<feature type="compositionally biased region" description="Basic and acidic residues" evidence="1">
    <location>
        <begin position="84"/>
        <end position="95"/>
    </location>
</feature>
<accession>A0ABV7VIV4</accession>
<comment type="caution">
    <text evidence="2">The sequence shown here is derived from an EMBL/GenBank/DDBJ whole genome shotgun (WGS) entry which is preliminary data.</text>
</comment>
<organism evidence="2 3">
    <name type="scientific">Ferrovibrio xuzhouensis</name>
    <dbReference type="NCBI Taxonomy" id="1576914"/>
    <lineage>
        <taxon>Bacteria</taxon>
        <taxon>Pseudomonadati</taxon>
        <taxon>Pseudomonadota</taxon>
        <taxon>Alphaproteobacteria</taxon>
        <taxon>Rhodospirillales</taxon>
        <taxon>Rhodospirillaceae</taxon>
        <taxon>Ferrovibrio</taxon>
    </lineage>
</organism>
<dbReference type="EMBL" id="JBHRYJ010000002">
    <property type="protein sequence ID" value="MFC3676093.1"/>
    <property type="molecule type" value="Genomic_DNA"/>
</dbReference>
<gene>
    <name evidence="2" type="ORF">ACFOOQ_11100</name>
</gene>
<feature type="region of interest" description="Disordered" evidence="1">
    <location>
        <begin position="1"/>
        <end position="102"/>
    </location>
</feature>
<sequence length="102" mass="10726">MAKKPDKKPLNETDAVLRLGLHGAPDGPAHTTPLVKGAKARQAYGPGTYGNEQFTGRAAGTTTPAPAPEGQDKPVPHRNIAGKPDMRKRDDRYGRNGDSGVG</sequence>